<feature type="non-terminal residue" evidence="2">
    <location>
        <position position="160"/>
    </location>
</feature>
<protein>
    <submittedName>
        <fullName evidence="2">Arylsulfatase</fullName>
    </submittedName>
</protein>
<dbReference type="PANTHER" id="PTHR47371:SF3">
    <property type="entry name" value="PHOSPHOGLYCEROL TRANSFERASE I"/>
    <property type="match status" value="1"/>
</dbReference>
<feature type="transmembrane region" description="Helical" evidence="1">
    <location>
        <begin position="120"/>
        <end position="137"/>
    </location>
</feature>
<accession>A0A7G2K0G6</accession>
<evidence type="ECO:0000256" key="1">
    <source>
        <dbReference type="SAM" id="Phobius"/>
    </source>
</evidence>
<dbReference type="AlphaFoldDB" id="A0A7G2K0G6"/>
<sequence>MDVVALCYLFGVPALLTTLFHSSKVWVKILRLWLTFGSVFIIFMEIATPAFIETYDYRPNRLFIEYLIYPKEVFSMLAEGHLSAVIFSLVFTILAAVIYWKISGWAVKNLGSMSWKLSPVIALLVIVVSFLGARSSFQHRGINPAMVAFSSDALVNSLVL</sequence>
<dbReference type="PANTHER" id="PTHR47371">
    <property type="entry name" value="LIPOTEICHOIC ACID SYNTHASE"/>
    <property type="match status" value="1"/>
</dbReference>
<feature type="transmembrane region" description="Helical" evidence="1">
    <location>
        <begin position="32"/>
        <end position="52"/>
    </location>
</feature>
<evidence type="ECO:0000313" key="2">
    <source>
        <dbReference type="EMBL" id="EFA29100.1"/>
    </source>
</evidence>
<organism evidence="2">
    <name type="scientific">Haemophilus influenzae HK1212</name>
    <dbReference type="NCBI Taxonomy" id="456482"/>
    <lineage>
        <taxon>Bacteria</taxon>
        <taxon>Pseudomonadati</taxon>
        <taxon>Pseudomonadota</taxon>
        <taxon>Gammaproteobacteria</taxon>
        <taxon>Pasteurellales</taxon>
        <taxon>Pasteurellaceae</taxon>
        <taxon>Haemophilus</taxon>
    </lineage>
</organism>
<comment type="caution">
    <text evidence="2">The sequence shown here is derived from an EMBL/GenBank/DDBJ whole genome shotgun (WGS) entry which is preliminary data.</text>
</comment>
<keyword evidence="1" id="KW-0812">Transmembrane</keyword>
<gene>
    <name evidence="2" type="ORF">HAINFHK1212_1632</name>
</gene>
<dbReference type="EMBL" id="ABFC01000341">
    <property type="protein sequence ID" value="EFA29100.1"/>
    <property type="molecule type" value="Genomic_DNA"/>
</dbReference>
<dbReference type="InterPro" id="IPR050448">
    <property type="entry name" value="OpgB/LTA_synthase_biosynth"/>
</dbReference>
<reference evidence="2" key="1">
    <citation type="journal article" date="2010" name="Genomics">
        <title>Tracing phylogenomic events leading to diversity of Haemophilus influenzae and the emergence of Brazilian Purpuric Fever (BPF)-associated clones.</title>
        <authorList>
            <person name="Papazisi L."/>
            <person name="Ratnayake S."/>
            <person name="Remortel B.G."/>
            <person name="Bock G.R."/>
            <person name="Liang W."/>
            <person name="Saeed A.I."/>
            <person name="Liu J."/>
            <person name="Fleischmann R.D."/>
            <person name="Kilian M."/>
            <person name="Peterson S.N."/>
        </authorList>
    </citation>
    <scope>NUCLEOTIDE SEQUENCE [LARGE SCALE GENOMIC DNA]</scope>
    <source>
        <strain evidence="2">HK1212</strain>
    </source>
</reference>
<name>A0A7G2K0G6_HAEIF</name>
<keyword evidence="1" id="KW-1133">Transmembrane helix</keyword>
<keyword evidence="1" id="KW-0472">Membrane</keyword>
<feature type="transmembrane region" description="Helical" evidence="1">
    <location>
        <begin position="73"/>
        <end position="100"/>
    </location>
</feature>
<proteinExistence type="predicted"/>